<dbReference type="Proteomes" id="UP000255279">
    <property type="component" value="Unassembled WGS sequence"/>
</dbReference>
<dbReference type="AlphaFoldDB" id="A0A378R7J0"/>
<feature type="transmembrane region" description="Helical" evidence="1">
    <location>
        <begin position="61"/>
        <end position="86"/>
    </location>
</feature>
<evidence type="ECO:0000313" key="3">
    <source>
        <dbReference type="Proteomes" id="UP000255279"/>
    </source>
</evidence>
<dbReference type="EMBL" id="UGQE01000001">
    <property type="protein sequence ID" value="STZ09880.1"/>
    <property type="molecule type" value="Genomic_DNA"/>
</dbReference>
<feature type="transmembrane region" description="Helical" evidence="1">
    <location>
        <begin position="107"/>
        <end position="131"/>
    </location>
</feature>
<keyword evidence="1" id="KW-0472">Membrane</keyword>
<protein>
    <submittedName>
        <fullName evidence="2">Predicted membrane protein (DUF2254)</fullName>
    </submittedName>
</protein>
<dbReference type="RefSeq" id="WP_207384374.1">
    <property type="nucleotide sequence ID" value="NZ_CAACXO010000056.1"/>
</dbReference>
<reference evidence="2 3" key="1">
    <citation type="submission" date="2018-06" db="EMBL/GenBank/DDBJ databases">
        <authorList>
            <consortium name="Pathogen Informatics"/>
            <person name="Doyle S."/>
        </authorList>
    </citation>
    <scope>NUCLEOTIDE SEQUENCE [LARGE SCALE GENOMIC DNA]</scope>
    <source>
        <strain evidence="2 3">NCTC10293</strain>
    </source>
</reference>
<dbReference type="InterPro" id="IPR018723">
    <property type="entry name" value="DUF2254_membrane"/>
</dbReference>
<sequence>MLKTMFYQWYLNFKKPENTLWVAPTLGAVLAVVFVLIAKLADSHLSADAFPHLDLDTLDDLLNVIASTMLAVSTFSLSIMVSAFGSASNATTPRATKLVMSDGSTRLAIGSFLSAFVYAIIAKIALGLGFYAQNGRFVLFVGTLLILGYLILMLIRWVQILSQLGGQSNTLSKISHATQAAVQAYYQDPQMGTGGKALADTAPPVLANGAGYLTHINLAGLQKLAQDQQGYIHIIAHAGDFIMPDSTLALVENVDAADEIRACFMIDASRDFAQDPEWGFIVLSEVAQRALATNNDAGTAIAVMTSIFNLTTADYTPSEEVQFDRLFIAPLDTTKWLENSFYPIMRDGSGTLEVQLVMQKVLFGIFCHAKDHTLQQSAKSIAQSALQRAQETLAFDDDKAELATLHEGLFAKSE</sequence>
<name>A0A378R7J0_9GAMM</name>
<feature type="transmembrane region" description="Helical" evidence="1">
    <location>
        <begin position="137"/>
        <end position="158"/>
    </location>
</feature>
<evidence type="ECO:0000256" key="1">
    <source>
        <dbReference type="SAM" id="Phobius"/>
    </source>
</evidence>
<keyword evidence="1" id="KW-0812">Transmembrane</keyword>
<proteinExistence type="predicted"/>
<dbReference type="Pfam" id="PF10011">
    <property type="entry name" value="DUF2254"/>
    <property type="match status" value="1"/>
</dbReference>
<feature type="transmembrane region" description="Helical" evidence="1">
    <location>
        <begin position="20"/>
        <end position="41"/>
    </location>
</feature>
<keyword evidence="1" id="KW-1133">Transmembrane helix</keyword>
<accession>A0A378R7J0</accession>
<gene>
    <name evidence="2" type="ORF">NCTC10293_00191</name>
</gene>
<organism evidence="2 3">
    <name type="scientific">Moraxella caviae</name>
    <dbReference type="NCBI Taxonomy" id="34060"/>
    <lineage>
        <taxon>Bacteria</taxon>
        <taxon>Pseudomonadati</taxon>
        <taxon>Pseudomonadota</taxon>
        <taxon>Gammaproteobacteria</taxon>
        <taxon>Moraxellales</taxon>
        <taxon>Moraxellaceae</taxon>
        <taxon>Moraxella</taxon>
    </lineage>
</organism>
<evidence type="ECO:0000313" key="2">
    <source>
        <dbReference type="EMBL" id="STZ09880.1"/>
    </source>
</evidence>